<dbReference type="EMBL" id="FTPP01000001">
    <property type="protein sequence ID" value="SIT76349.1"/>
    <property type="molecule type" value="Genomic_DNA"/>
</dbReference>
<dbReference type="OrthoDB" id="839085at2"/>
<sequence length="106" mass="11862">MKNLKSWLAMFAMLTVFMYGCDSGGTDVVESGTYQGSVKKAVPEKTEIYVQTDDNKTLELYFTDATTLTHNGETVPFDHLKEGTRVEVQVEKVGQRLDPVAVRILE</sequence>
<evidence type="ECO:0000313" key="2">
    <source>
        <dbReference type="EMBL" id="SIT76349.1"/>
    </source>
</evidence>
<feature type="signal peptide" evidence="1">
    <location>
        <begin position="1"/>
        <end position="18"/>
    </location>
</feature>
<dbReference type="RefSeq" id="WP_076665758.1">
    <property type="nucleotide sequence ID" value="NZ_FTPP01000001.1"/>
</dbReference>
<accession>A0A1R3WE00</accession>
<feature type="chain" id="PRO_5012639123" description="DUF5666 domain-containing protein" evidence="1">
    <location>
        <begin position="19"/>
        <end position="106"/>
    </location>
</feature>
<evidence type="ECO:0000313" key="3">
    <source>
        <dbReference type="Proteomes" id="UP000187181"/>
    </source>
</evidence>
<name>A0A1R3WE00_9BACT</name>
<keyword evidence="1" id="KW-0732">Signal</keyword>
<evidence type="ECO:0000256" key="1">
    <source>
        <dbReference type="SAM" id="SignalP"/>
    </source>
</evidence>
<dbReference type="AlphaFoldDB" id="A0A1R3WE00"/>
<dbReference type="Proteomes" id="UP000187181">
    <property type="component" value="Unassembled WGS sequence"/>
</dbReference>
<gene>
    <name evidence="2" type="ORF">SAMN05444128_0325</name>
</gene>
<organism evidence="2 3">
    <name type="scientific">Pontibacter indicus</name>
    <dbReference type="NCBI Taxonomy" id="1317125"/>
    <lineage>
        <taxon>Bacteria</taxon>
        <taxon>Pseudomonadati</taxon>
        <taxon>Bacteroidota</taxon>
        <taxon>Cytophagia</taxon>
        <taxon>Cytophagales</taxon>
        <taxon>Hymenobacteraceae</taxon>
        <taxon>Pontibacter</taxon>
    </lineage>
</organism>
<evidence type="ECO:0008006" key="4">
    <source>
        <dbReference type="Google" id="ProtNLM"/>
    </source>
</evidence>
<dbReference type="PROSITE" id="PS51257">
    <property type="entry name" value="PROKAR_LIPOPROTEIN"/>
    <property type="match status" value="1"/>
</dbReference>
<proteinExistence type="predicted"/>
<protein>
    <recommendedName>
        <fullName evidence="4">DUF5666 domain-containing protein</fullName>
    </recommendedName>
</protein>
<dbReference type="STRING" id="1317125.SAMN05444128_0325"/>
<keyword evidence="3" id="KW-1185">Reference proteome</keyword>
<reference evidence="3" key="1">
    <citation type="submission" date="2017-01" db="EMBL/GenBank/DDBJ databases">
        <authorList>
            <person name="Varghese N."/>
            <person name="Submissions S."/>
        </authorList>
    </citation>
    <scope>NUCLEOTIDE SEQUENCE [LARGE SCALE GENOMIC DNA]</scope>
    <source>
        <strain evidence="3">LP100</strain>
    </source>
</reference>